<sequence>MPSQNYRQPCTIGTVCLLACVVLAACTPLPPAPVQTPAHTPGPAALAATPAPAPAWQQQEKGVLHIVPQQSLLTITVRRGGALARLGHDHVIASRNLQGVVAPALGRAQFQFRLDEMSVDEEGLRQAAGLTTTPSADAIAGTRHNMLVRVLEAERYPWVRIEARRTDDKETLEADITVHGVTRTVQLPVRIEEAADGRGLQASGSLLLKQSDFGIVPFAILGGAMAVQDQMELAFRISARQEVSAPGSGASPGR</sequence>
<dbReference type="EMBL" id="MAQB02000006">
    <property type="protein sequence ID" value="OFJ47318.1"/>
    <property type="molecule type" value="Genomic_DNA"/>
</dbReference>
<dbReference type="Proteomes" id="UP000092634">
    <property type="component" value="Unassembled WGS sequence"/>
</dbReference>
<feature type="chain" id="PRO_5009214429" description="Lipid/polyisoprenoid-binding YceI-like domain-containing protein" evidence="1">
    <location>
        <begin position="25"/>
        <end position="254"/>
    </location>
</feature>
<gene>
    <name evidence="3" type="ORF">BA896_016130</name>
</gene>
<protein>
    <recommendedName>
        <fullName evidence="2">Lipid/polyisoprenoid-binding YceI-like domain-containing protein</fullName>
    </recommendedName>
</protein>
<proteinExistence type="predicted"/>
<reference evidence="3 4" key="1">
    <citation type="submission" date="2016-10" db="EMBL/GenBank/DDBJ databases">
        <title>Updated version of Genome Assembly of Janthinobacterium lividum ERGS5:01.</title>
        <authorList>
            <person name="Kumar R."/>
            <person name="Acharya V."/>
            <person name="Singh D."/>
        </authorList>
    </citation>
    <scope>NUCLEOTIDE SEQUENCE [LARGE SCALE GENOMIC DNA]</scope>
    <source>
        <strain evidence="3 4">ERGS5:01</strain>
    </source>
</reference>
<feature type="signal peptide" evidence="1">
    <location>
        <begin position="1"/>
        <end position="24"/>
    </location>
</feature>
<evidence type="ECO:0000313" key="3">
    <source>
        <dbReference type="EMBL" id="OFJ47318.1"/>
    </source>
</evidence>
<comment type="caution">
    <text evidence="3">The sequence shown here is derived from an EMBL/GenBank/DDBJ whole genome shotgun (WGS) entry which is preliminary data.</text>
</comment>
<evidence type="ECO:0000256" key="1">
    <source>
        <dbReference type="SAM" id="SignalP"/>
    </source>
</evidence>
<dbReference type="InterPro" id="IPR007372">
    <property type="entry name" value="Lipid/polyisoprenoid-bd_YceI"/>
</dbReference>
<keyword evidence="1" id="KW-0732">Signal</keyword>
<dbReference type="AlphaFoldDB" id="A0A1E8PLY7"/>
<dbReference type="Gene3D" id="2.40.128.110">
    <property type="entry name" value="Lipid/polyisoprenoid-binding, YceI-like"/>
    <property type="match status" value="1"/>
</dbReference>
<name>A0A1E8PLY7_9BURK</name>
<dbReference type="SUPFAM" id="SSF101874">
    <property type="entry name" value="YceI-like"/>
    <property type="match status" value="1"/>
</dbReference>
<dbReference type="SMART" id="SM00867">
    <property type="entry name" value="YceI"/>
    <property type="match status" value="1"/>
</dbReference>
<evidence type="ECO:0000259" key="2">
    <source>
        <dbReference type="SMART" id="SM00867"/>
    </source>
</evidence>
<evidence type="ECO:0000313" key="4">
    <source>
        <dbReference type="Proteomes" id="UP000092634"/>
    </source>
</evidence>
<dbReference type="InterPro" id="IPR036761">
    <property type="entry name" value="TTHA0802/YceI-like_sf"/>
</dbReference>
<feature type="domain" description="Lipid/polyisoprenoid-binding YceI-like" evidence="2">
    <location>
        <begin position="89"/>
        <end position="240"/>
    </location>
</feature>
<dbReference type="Pfam" id="PF04264">
    <property type="entry name" value="YceI"/>
    <property type="match status" value="1"/>
</dbReference>
<accession>A0A1E8PLY7</accession>
<organism evidence="3 4">
    <name type="scientific">Janthinobacterium lividum</name>
    <dbReference type="NCBI Taxonomy" id="29581"/>
    <lineage>
        <taxon>Bacteria</taxon>
        <taxon>Pseudomonadati</taxon>
        <taxon>Pseudomonadota</taxon>
        <taxon>Betaproteobacteria</taxon>
        <taxon>Burkholderiales</taxon>
        <taxon>Oxalobacteraceae</taxon>
        <taxon>Janthinobacterium</taxon>
    </lineage>
</organism>
<dbReference type="PROSITE" id="PS51257">
    <property type="entry name" value="PROKAR_LIPOPROTEIN"/>
    <property type="match status" value="1"/>
</dbReference>